<evidence type="ECO:0000256" key="1">
    <source>
        <dbReference type="ARBA" id="ARBA00007689"/>
    </source>
</evidence>
<evidence type="ECO:0000313" key="4">
    <source>
        <dbReference type="Proteomes" id="UP000070134"/>
    </source>
</evidence>
<dbReference type="RefSeq" id="WP_066501415.1">
    <property type="nucleotide sequence ID" value="NZ_BJMO01000006.1"/>
</dbReference>
<protein>
    <submittedName>
        <fullName evidence="3">YCII-related</fullName>
    </submittedName>
</protein>
<feature type="domain" description="YCII-related" evidence="2">
    <location>
        <begin position="7"/>
        <end position="85"/>
    </location>
</feature>
<evidence type="ECO:0000313" key="3">
    <source>
        <dbReference type="EMBL" id="AMM34573.1"/>
    </source>
</evidence>
<dbReference type="InterPro" id="IPR011008">
    <property type="entry name" value="Dimeric_a/b-barrel"/>
</dbReference>
<evidence type="ECO:0000259" key="2">
    <source>
        <dbReference type="Pfam" id="PF03795"/>
    </source>
</evidence>
<keyword evidence="4" id="KW-1185">Reference proteome</keyword>
<dbReference type="Proteomes" id="UP000070134">
    <property type="component" value="Chromosome"/>
</dbReference>
<accession>A0A127A5H5</accession>
<dbReference type="SUPFAM" id="SSF54909">
    <property type="entry name" value="Dimeric alpha+beta barrel"/>
    <property type="match status" value="1"/>
</dbReference>
<comment type="similarity">
    <text evidence="1">Belongs to the YciI family.</text>
</comment>
<reference evidence="3 4" key="1">
    <citation type="submission" date="2016-02" db="EMBL/GenBank/DDBJ databases">
        <title>Complete genome of Sinomonas atrocyanea KCTC 3377.</title>
        <authorList>
            <person name="Kim K.M."/>
        </authorList>
    </citation>
    <scope>NUCLEOTIDE SEQUENCE [LARGE SCALE GENOMIC DNA]</scope>
    <source>
        <strain evidence="3 4">KCTC 3377</strain>
    </source>
</reference>
<dbReference type="STRING" id="37927.SA2016_3919"/>
<dbReference type="InterPro" id="IPR005545">
    <property type="entry name" value="YCII"/>
</dbReference>
<dbReference type="Pfam" id="PF03795">
    <property type="entry name" value="YCII"/>
    <property type="match status" value="1"/>
</dbReference>
<dbReference type="Gene3D" id="3.30.70.1060">
    <property type="entry name" value="Dimeric alpha+beta barrel"/>
    <property type="match status" value="1"/>
</dbReference>
<organism evidence="3 4">
    <name type="scientific">Sinomonas atrocyanea</name>
    <dbReference type="NCBI Taxonomy" id="37927"/>
    <lineage>
        <taxon>Bacteria</taxon>
        <taxon>Bacillati</taxon>
        <taxon>Actinomycetota</taxon>
        <taxon>Actinomycetes</taxon>
        <taxon>Micrococcales</taxon>
        <taxon>Micrococcaceae</taxon>
        <taxon>Sinomonas</taxon>
    </lineage>
</organism>
<dbReference type="KEGG" id="satk:SA2016_3919"/>
<name>A0A127A5H5_9MICC</name>
<sequence>MALFAVTYEYTDAPRQRDAHRPEHVAFLSGLHESGRLVVSGPADGGTRALLVFSGESADDVAALLDDDPFRREGLIARRTVSAWSPFFGKERLDPAPAEEPAR</sequence>
<dbReference type="OrthoDB" id="8968203at2"/>
<dbReference type="AlphaFoldDB" id="A0A127A5H5"/>
<dbReference type="EMBL" id="CP014518">
    <property type="protein sequence ID" value="AMM34573.1"/>
    <property type="molecule type" value="Genomic_DNA"/>
</dbReference>
<proteinExistence type="inferred from homology"/>
<gene>
    <name evidence="3" type="ORF">SA2016_3919</name>
</gene>
<dbReference type="PATRIC" id="fig|37927.3.peg.4020"/>